<keyword evidence="5" id="KW-1185">Reference proteome</keyword>
<evidence type="ECO:0000313" key="5">
    <source>
        <dbReference type="Proteomes" id="UP000274097"/>
    </source>
</evidence>
<gene>
    <name evidence="3" type="ORF">D6Z83_15300</name>
    <name evidence="4" type="ORF">EBE87_25880</name>
</gene>
<feature type="domain" description="OmpA-like" evidence="2">
    <location>
        <begin position="1"/>
        <end position="26"/>
    </location>
</feature>
<name>A0A3A9JF56_9PROT</name>
<evidence type="ECO:0000313" key="3">
    <source>
        <dbReference type="EMBL" id="RKK03323.1"/>
    </source>
</evidence>
<dbReference type="Proteomes" id="UP000278036">
    <property type="component" value="Unassembled WGS sequence"/>
</dbReference>
<protein>
    <recommendedName>
        <fullName evidence="2">OmpA-like domain-containing protein</fullName>
    </recommendedName>
</protein>
<dbReference type="OrthoDB" id="9959964at2"/>
<reference evidence="3 6" key="1">
    <citation type="submission" date="2018-09" db="EMBL/GenBank/DDBJ databases">
        <title>Roseomonas sp. nov., isolated from feces of Tibetan antelopes in the Qinghai-Tibet plateau, China.</title>
        <authorList>
            <person name="Tian Z."/>
        </authorList>
    </citation>
    <scope>NUCLEOTIDE SEQUENCE [LARGE SCALE GENOMIC DNA]</scope>
    <source>
        <strain evidence="4 5">Z23</strain>
        <strain evidence="3 6">Z24</strain>
    </source>
</reference>
<evidence type="ECO:0000313" key="4">
    <source>
        <dbReference type="EMBL" id="RMI15409.1"/>
    </source>
</evidence>
<dbReference type="InterPro" id="IPR006665">
    <property type="entry name" value="OmpA-like"/>
</dbReference>
<sequence>MPITDANDNETEAQTRRVVINALSQPGSLFPSGIKVIFDGEEVSERVLDIAATYVAFDRQDAKRGGRKFDAVASLTRHIPAGFKAIEREEELFRKKGIGAAVSSGRGSGYTENDLRAAISPRHPMKAPLVLSSEGVGA</sequence>
<proteinExistence type="predicted"/>
<evidence type="ECO:0000256" key="1">
    <source>
        <dbReference type="PROSITE-ProRule" id="PRU00473"/>
    </source>
</evidence>
<dbReference type="InParanoid" id="A0A3A9JF56"/>
<dbReference type="Proteomes" id="UP000274097">
    <property type="component" value="Unassembled WGS sequence"/>
</dbReference>
<organism evidence="3 6">
    <name type="scientific">Teichococcus wenyumeiae</name>
    <dbReference type="NCBI Taxonomy" id="2478470"/>
    <lineage>
        <taxon>Bacteria</taxon>
        <taxon>Pseudomonadati</taxon>
        <taxon>Pseudomonadota</taxon>
        <taxon>Alphaproteobacteria</taxon>
        <taxon>Acetobacterales</taxon>
        <taxon>Roseomonadaceae</taxon>
        <taxon>Roseomonas</taxon>
    </lineage>
</organism>
<dbReference type="PROSITE" id="PS51123">
    <property type="entry name" value="OMPA_2"/>
    <property type="match status" value="1"/>
</dbReference>
<dbReference type="GO" id="GO:0016020">
    <property type="term" value="C:membrane"/>
    <property type="evidence" value="ECO:0007669"/>
    <property type="project" value="UniProtKB-UniRule"/>
</dbReference>
<evidence type="ECO:0000259" key="2">
    <source>
        <dbReference type="PROSITE" id="PS51123"/>
    </source>
</evidence>
<dbReference type="EMBL" id="RAQU01000093">
    <property type="protein sequence ID" value="RKK03323.1"/>
    <property type="molecule type" value="Genomic_DNA"/>
</dbReference>
<dbReference type="AlphaFoldDB" id="A0A3A9JF56"/>
<comment type="caution">
    <text evidence="3">The sequence shown here is derived from an EMBL/GenBank/DDBJ whole genome shotgun (WGS) entry which is preliminary data.</text>
</comment>
<keyword evidence="1" id="KW-0472">Membrane</keyword>
<accession>A0A3A9JF56</accession>
<dbReference type="EMBL" id="RFLX01000058">
    <property type="protein sequence ID" value="RMI15409.1"/>
    <property type="molecule type" value="Genomic_DNA"/>
</dbReference>
<dbReference type="RefSeq" id="WP_120639155.1">
    <property type="nucleotide sequence ID" value="NZ_RAQU01000093.1"/>
</dbReference>
<evidence type="ECO:0000313" key="6">
    <source>
        <dbReference type="Proteomes" id="UP000278036"/>
    </source>
</evidence>